<evidence type="ECO:0000256" key="4">
    <source>
        <dbReference type="PROSITE-ProRule" id="PRU00134"/>
    </source>
</evidence>
<dbReference type="PROSITE" id="PS50865">
    <property type="entry name" value="ZF_MYND_2"/>
    <property type="match status" value="1"/>
</dbReference>
<dbReference type="InterPro" id="IPR002893">
    <property type="entry name" value="Znf_MYND"/>
</dbReference>
<keyword evidence="7" id="KW-1185">Reference proteome</keyword>
<keyword evidence="3" id="KW-0862">Zinc</keyword>
<reference evidence="6 7" key="1">
    <citation type="submission" date="2020-07" db="EMBL/GenBank/DDBJ databases">
        <title>Comparative genomics of pyrophilous fungi reveals a link between fire events and developmental genes.</title>
        <authorList>
            <consortium name="DOE Joint Genome Institute"/>
            <person name="Steindorff A.S."/>
            <person name="Carver A."/>
            <person name="Calhoun S."/>
            <person name="Stillman K."/>
            <person name="Liu H."/>
            <person name="Lipzen A."/>
            <person name="Pangilinan J."/>
            <person name="Labutti K."/>
            <person name="Bruns T.D."/>
            <person name="Grigoriev I.V."/>
        </authorList>
    </citation>
    <scope>NUCLEOTIDE SEQUENCE [LARGE SCALE GENOMIC DNA]</scope>
    <source>
        <strain evidence="6 7">CBS 144469</strain>
    </source>
</reference>
<dbReference type="Pfam" id="PF01753">
    <property type="entry name" value="zf-MYND"/>
    <property type="match status" value="1"/>
</dbReference>
<keyword evidence="1" id="KW-0479">Metal-binding</keyword>
<feature type="domain" description="MYND-type" evidence="5">
    <location>
        <begin position="424"/>
        <end position="464"/>
    </location>
</feature>
<proteinExistence type="predicted"/>
<name>A0A8H6M6W1_9AGAR</name>
<evidence type="ECO:0000259" key="5">
    <source>
        <dbReference type="PROSITE" id="PS50865"/>
    </source>
</evidence>
<dbReference type="AlphaFoldDB" id="A0A8H6M6W1"/>
<dbReference type="SUPFAM" id="SSF144232">
    <property type="entry name" value="HIT/MYND zinc finger-like"/>
    <property type="match status" value="1"/>
</dbReference>
<protein>
    <recommendedName>
        <fullName evidence="5">MYND-type domain-containing protein</fullName>
    </recommendedName>
</protein>
<dbReference type="OrthoDB" id="3069301at2759"/>
<comment type="caution">
    <text evidence="6">The sequence shown here is derived from an EMBL/GenBank/DDBJ whole genome shotgun (WGS) entry which is preliminary data.</text>
</comment>
<evidence type="ECO:0000313" key="7">
    <source>
        <dbReference type="Proteomes" id="UP000521943"/>
    </source>
</evidence>
<organism evidence="6 7">
    <name type="scientific">Ephemerocybe angulata</name>
    <dbReference type="NCBI Taxonomy" id="980116"/>
    <lineage>
        <taxon>Eukaryota</taxon>
        <taxon>Fungi</taxon>
        <taxon>Dikarya</taxon>
        <taxon>Basidiomycota</taxon>
        <taxon>Agaricomycotina</taxon>
        <taxon>Agaricomycetes</taxon>
        <taxon>Agaricomycetidae</taxon>
        <taxon>Agaricales</taxon>
        <taxon>Agaricineae</taxon>
        <taxon>Psathyrellaceae</taxon>
        <taxon>Ephemerocybe</taxon>
    </lineage>
</organism>
<dbReference type="Gene3D" id="6.10.140.2220">
    <property type="match status" value="1"/>
</dbReference>
<dbReference type="EMBL" id="JACGCI010000023">
    <property type="protein sequence ID" value="KAF6757055.1"/>
    <property type="molecule type" value="Genomic_DNA"/>
</dbReference>
<dbReference type="Proteomes" id="UP000521943">
    <property type="component" value="Unassembled WGS sequence"/>
</dbReference>
<evidence type="ECO:0000256" key="3">
    <source>
        <dbReference type="ARBA" id="ARBA00022833"/>
    </source>
</evidence>
<evidence type="ECO:0000256" key="1">
    <source>
        <dbReference type="ARBA" id="ARBA00022723"/>
    </source>
</evidence>
<keyword evidence="2 4" id="KW-0863">Zinc-finger</keyword>
<gene>
    <name evidence="6" type="ORF">DFP72DRAFT_891655</name>
</gene>
<accession>A0A8H6M6W1</accession>
<evidence type="ECO:0000313" key="6">
    <source>
        <dbReference type="EMBL" id="KAF6757055.1"/>
    </source>
</evidence>
<dbReference type="GO" id="GO:0008270">
    <property type="term" value="F:zinc ion binding"/>
    <property type="evidence" value="ECO:0007669"/>
    <property type="project" value="UniProtKB-KW"/>
</dbReference>
<sequence>MANLGEAESLERSESAGQLWNILSSLNPRNCTIRTVRTALKHLRLELVPNIVSGEHEQPVYKANGHRALPCVGMLSVIAETCRERPALNQALIGVLTSDYVDGICMWINFCLHFGLSFPQDMTPGEDFRKAYLIHAQLLCDLLDTSPEATLLFLSSSSFFDLLLRIWMTEGKAGEVFMDLEGRCPILLLMMKVLQNQSEEGPPMLAHRIMARPPYFITHFAERFVLRAHQVSEKATTPVLLGKAVGYLDGLMSATGILLKESHQLIGGFRRVDYLGEYSAVLNALSTQAAEEDRSLLFPGMFRLVTSAFKLVLHQKSRAVHNYKELFAGGFIESVLRVILAIPSTDKTTTGLALNYLQILGFYTVYPCVLETMLGVEYPVELRECLERTGSPAIKRAWQDFCVAQHEAGRVLDQMEDRRGLCDNSSCKRVGNPRATKCSYCSSVVYCSSKCQREDWNKYHREECKRAHLVHSRRKSSHALYSHSSRAFHVAFLEDVYNTQASRLPQSYQKDCPGLGFHQVIPVVNCQSAILSINFEPLVASGGSDGSDPDTDTRTCWNRRQVHFAQTYLEPRYLALVEDCRYKRKGTRSTRLVEGVFPLGDNSIIFLTVGLERVNQKWEGVYSIARYGLRVPKRRDES</sequence>
<evidence type="ECO:0000256" key="2">
    <source>
        <dbReference type="ARBA" id="ARBA00022771"/>
    </source>
</evidence>